<dbReference type="InterPro" id="IPR029050">
    <property type="entry name" value="Immunoprotect_excell_Ig-like"/>
</dbReference>
<dbReference type="KEGG" id="bcz:pE33L466_0421"/>
<evidence type="ECO:0000259" key="3">
    <source>
        <dbReference type="Pfam" id="PF11611"/>
    </source>
</evidence>
<evidence type="ECO:0000313" key="5">
    <source>
        <dbReference type="Proteomes" id="UP000002612"/>
    </source>
</evidence>
<keyword evidence="1" id="KW-0732">Signal</keyword>
<dbReference type="AlphaFoldDB" id="Q4V148"/>
<reference evidence="5" key="1">
    <citation type="journal article" date="2006" name="J. Bacteriol.">
        <title>Pathogenomic sequence analysis of Bacillus cereus and Bacillus thuringiensis isolates closely related to Bacillus anthracis.</title>
        <authorList>
            <person name="Han C.S."/>
            <person name="Xie G."/>
            <person name="Challacombe J.F."/>
            <person name="Altherr M.R."/>
            <person name="Bhotika S.S."/>
            <person name="Brown N."/>
            <person name="Bruce D."/>
            <person name="Campbell C.S."/>
            <person name="Campbell M.L."/>
            <person name="Chen J."/>
            <person name="Chertkov O."/>
            <person name="Cleland C."/>
            <person name="Dimitrijevic M."/>
            <person name="Doggett N.A."/>
            <person name="Fawcett J.J."/>
            <person name="Glavina T."/>
            <person name="Goodwin L.A."/>
            <person name="Green L.D."/>
            <person name="Hill K.K."/>
            <person name="Hitchcock P."/>
            <person name="Jackson P.J."/>
            <person name="Keim P."/>
            <person name="Kewalramani A.R."/>
            <person name="Longmire J."/>
            <person name="Lucas S."/>
            <person name="Malfatti S."/>
            <person name="McMurry K."/>
            <person name="Meincke L.J."/>
            <person name="Misra M."/>
            <person name="Moseman B.L."/>
            <person name="Mundt M."/>
            <person name="Munk A.C."/>
            <person name="Okinaka R.T."/>
            <person name="Parson-Quintana B."/>
            <person name="Reilly L.P."/>
            <person name="Richardson P."/>
            <person name="Robinson D.L."/>
            <person name="Rubin E."/>
            <person name="Saunders E."/>
            <person name="Tapia R."/>
            <person name="Tesmer J.G."/>
            <person name="Thayer N."/>
            <person name="Thompson L.S."/>
            <person name="Tice H."/>
            <person name="Ticknor L.O."/>
            <person name="Wills P.L."/>
            <person name="Brettin T.S."/>
            <person name="Gilna P."/>
        </authorList>
    </citation>
    <scope>NUCLEOTIDE SEQUENCE [LARGE SCALE GENOMIC DNA]</scope>
    <source>
        <strain evidence="5">ZK / E33L</strain>
        <plasmid evidence="5">pE33L466</plasmid>
    </source>
</reference>
<organism evidence="4 5">
    <name type="scientific">Bacillus cereus (strain ZK / E33L)</name>
    <dbReference type="NCBI Taxonomy" id="288681"/>
    <lineage>
        <taxon>Bacteria</taxon>
        <taxon>Bacillati</taxon>
        <taxon>Bacillota</taxon>
        <taxon>Bacilli</taxon>
        <taxon>Bacillales</taxon>
        <taxon>Bacillaceae</taxon>
        <taxon>Bacillus</taxon>
        <taxon>Bacillus cereus group</taxon>
    </lineage>
</organism>
<dbReference type="EMBL" id="CP000040">
    <property type="protein sequence ID" value="AAY60559.1"/>
    <property type="molecule type" value="Genomic_DNA"/>
</dbReference>
<protein>
    <recommendedName>
        <fullName evidence="3">DUF4352 domain-containing protein</fullName>
    </recommendedName>
</protein>
<feature type="domain" description="DUF4352" evidence="3">
    <location>
        <begin position="135"/>
        <end position="254"/>
    </location>
</feature>
<dbReference type="Proteomes" id="UP000002612">
    <property type="component" value="Plasmid pE33L466"/>
</dbReference>
<feature type="compositionally biased region" description="Basic and acidic residues" evidence="2">
    <location>
        <begin position="120"/>
        <end position="133"/>
    </location>
</feature>
<evidence type="ECO:0000313" key="4">
    <source>
        <dbReference type="EMBL" id="AAY60559.1"/>
    </source>
</evidence>
<accession>Q4V148</accession>
<dbReference type="InterPro" id="IPR029051">
    <property type="entry name" value="DUF4352"/>
</dbReference>
<evidence type="ECO:0000256" key="1">
    <source>
        <dbReference type="ARBA" id="ARBA00022729"/>
    </source>
</evidence>
<geneLocation type="plasmid" evidence="4 5">
    <name>pE33L466</name>
</geneLocation>
<dbReference type="Gene3D" id="2.60.40.1240">
    <property type="match status" value="1"/>
</dbReference>
<dbReference type="Pfam" id="PF11611">
    <property type="entry name" value="DUF4352"/>
    <property type="match status" value="1"/>
</dbReference>
<name>Q4V148_BACCZ</name>
<gene>
    <name evidence="4" type="ordered locus">pE33L466_0421</name>
</gene>
<keyword evidence="4" id="KW-0614">Plasmid</keyword>
<proteinExistence type="predicted"/>
<sequence length="260" mass="29337">MKPIRVYLVCKFLNYLHLPFRKKKQSRLKLTLHKLSLIAMWFYPKEGCSSLFLFSFDRMRQNSCNHFCYDNLGNLTFFIIGGTEMYKKLGTIALTGALAFSLAACGDTNESAKKVSTNENKTEQPSEKKEEKKEFKVGETIQLGNHKLTVSNIEKSQGGEFDKPKEGHEFIIANLTIENGGKEEISYNPFDFTLQNSEGNIVNETFTTVNQNTQLNAGQLAPNGKVTGSIAFEAKQGDPKLQLIFKPNFLSSKEIRVNLQ</sequence>
<evidence type="ECO:0000256" key="2">
    <source>
        <dbReference type="SAM" id="MobiDB-lite"/>
    </source>
</evidence>
<feature type="region of interest" description="Disordered" evidence="2">
    <location>
        <begin position="113"/>
        <end position="133"/>
    </location>
</feature>